<dbReference type="GeneID" id="45623799"/>
<dbReference type="RefSeq" id="WP_010209677.1">
    <property type="nucleotide sequence ID" value="NZ_CP007637.1"/>
</dbReference>
<organism evidence="3 5">
    <name type="scientific">Pseudomonas simiae</name>
    <dbReference type="NCBI Taxonomy" id="321846"/>
    <lineage>
        <taxon>Bacteria</taxon>
        <taxon>Pseudomonadati</taxon>
        <taxon>Pseudomonadota</taxon>
        <taxon>Gammaproteobacteria</taxon>
        <taxon>Pseudomonadales</taxon>
        <taxon>Pseudomonadaceae</taxon>
        <taxon>Pseudomonas</taxon>
    </lineage>
</organism>
<evidence type="ECO:0000313" key="5">
    <source>
        <dbReference type="Proteomes" id="UP000027308"/>
    </source>
</evidence>
<gene>
    <name evidence="4" type="ORF">GIW13_27300</name>
    <name evidence="3" type="ORF">PS417_16210</name>
</gene>
<feature type="transmembrane region" description="Helical" evidence="2">
    <location>
        <begin position="237"/>
        <end position="256"/>
    </location>
</feature>
<reference evidence="3 5" key="1">
    <citation type="submission" date="2014-05" db="EMBL/GenBank/DDBJ databases">
        <title>Pseudomonas simiae WCS417.</title>
        <authorList>
            <person name="Berendsen R.L."/>
        </authorList>
    </citation>
    <scope>NUCLEOTIDE SEQUENCE [LARGE SCALE GENOMIC DNA]</scope>
    <source>
        <strain evidence="3 5">WCS417</strain>
    </source>
</reference>
<evidence type="ECO:0000313" key="3">
    <source>
        <dbReference type="EMBL" id="AIB37099.1"/>
    </source>
</evidence>
<dbReference type="Proteomes" id="UP000814078">
    <property type="component" value="Unassembled WGS sequence"/>
</dbReference>
<keyword evidence="2" id="KW-1133">Transmembrane helix</keyword>
<proteinExistence type="predicted"/>
<keyword evidence="1" id="KW-0175">Coiled coil</keyword>
<reference evidence="4 6" key="2">
    <citation type="submission" date="2019-11" db="EMBL/GenBank/DDBJ databases">
        <title>Epiphytic Pseudomonas syringae from cherry orchards.</title>
        <authorList>
            <person name="Hulin M.T."/>
        </authorList>
    </citation>
    <scope>NUCLEOTIDE SEQUENCE [LARGE SCALE GENOMIC DNA]</scope>
    <source>
        <strain evidence="4 6">PA-5-11C</strain>
    </source>
</reference>
<accession>A0A1N7UMG0</accession>
<dbReference type="EMBL" id="WKCM01000078">
    <property type="protein sequence ID" value="MCF5322009.1"/>
    <property type="molecule type" value="Genomic_DNA"/>
</dbReference>
<name>A0A1N7UMG0_9PSED</name>
<dbReference type="AlphaFoldDB" id="A0A1N7UMG0"/>
<evidence type="ECO:0000256" key="2">
    <source>
        <dbReference type="SAM" id="Phobius"/>
    </source>
</evidence>
<sequence>MLTTLEQAEQYQSALKEYLELHKSDISACVKTMAKQIGSTLLGRRDFSFPTQQSTYYNDQLLTIKNLLSSPIDEITIEHTHFELAKTLRYISALGSTPDFSTSPIVQFYIHPKFEETLLSRIDEITFGVAYTIYRERTEYNSRNLDENIKKIETWSSNIDQWEKRAAEAEDRYREVTSGNNYLGLSHAFDKIVESKRKEASGLLSALKIAGALALSLPLIQLLAGITLFLFKKETTLPLLTLTFSIAVEIILIYYFRLIHSRWAVLKNQISQLELRSSMCAFVHDYAAKSKDLERETLMKFENMIFSEVISDNAPPPSIYDAADSIAKLLGAWKKPV</sequence>
<dbReference type="OrthoDB" id="8910137at2"/>
<evidence type="ECO:0000256" key="1">
    <source>
        <dbReference type="SAM" id="Coils"/>
    </source>
</evidence>
<feature type="transmembrane region" description="Helical" evidence="2">
    <location>
        <begin position="206"/>
        <end position="231"/>
    </location>
</feature>
<dbReference type="Proteomes" id="UP000027308">
    <property type="component" value="Chromosome"/>
</dbReference>
<keyword evidence="2" id="KW-0472">Membrane</keyword>
<keyword evidence="6" id="KW-1185">Reference proteome</keyword>
<keyword evidence="2" id="KW-0812">Transmembrane</keyword>
<feature type="coiled-coil region" evidence="1">
    <location>
        <begin position="145"/>
        <end position="179"/>
    </location>
</feature>
<protein>
    <submittedName>
        <fullName evidence="3">Uncharacterized protein</fullName>
    </submittedName>
</protein>
<evidence type="ECO:0000313" key="6">
    <source>
        <dbReference type="Proteomes" id="UP000814078"/>
    </source>
</evidence>
<evidence type="ECO:0000313" key="4">
    <source>
        <dbReference type="EMBL" id="MCF5322009.1"/>
    </source>
</evidence>
<dbReference type="EMBL" id="CP007637">
    <property type="protein sequence ID" value="AIB37099.1"/>
    <property type="molecule type" value="Genomic_DNA"/>
</dbReference>